<dbReference type="AlphaFoldDB" id="A0A2N5SJB2"/>
<evidence type="ECO:0000313" key="3">
    <source>
        <dbReference type="EMBL" id="PLW40514.1"/>
    </source>
</evidence>
<evidence type="ECO:0000313" key="4">
    <source>
        <dbReference type="Proteomes" id="UP000235392"/>
    </source>
</evidence>
<sequence>MSFSVIILSFLLSFNFIWAADFPITHKIAVSNKCKEDFSMVIPGVGIFFAEAGNVENTYIFYNEFKNGPAVAAVGGSNCASTSSSSWDESATGPCTTAVFNLVDGNATAHIDLVPPRKFNHPLRMTFISRSSRLICAAANCTTAARKKDDIKRLQITDTGELTGMVLEFCY</sequence>
<dbReference type="InterPro" id="IPR037176">
    <property type="entry name" value="Osmotin/thaumatin-like_sf"/>
</dbReference>
<protein>
    <submittedName>
        <fullName evidence="2">Uncharacterized protein</fullName>
    </submittedName>
</protein>
<evidence type="ECO:0000313" key="2">
    <source>
        <dbReference type="EMBL" id="PLW13337.1"/>
    </source>
</evidence>
<name>A0A2N5SJB2_9BASI</name>
<dbReference type="SUPFAM" id="SSF49870">
    <property type="entry name" value="Osmotin, thaumatin-like protein"/>
    <property type="match status" value="1"/>
</dbReference>
<feature type="signal peptide" evidence="1">
    <location>
        <begin position="1"/>
        <end position="19"/>
    </location>
</feature>
<gene>
    <name evidence="3" type="ORF">PCASD_08851</name>
    <name evidence="2" type="ORF">PCASD_19601</name>
</gene>
<accession>A0A2N5SJB2</accession>
<reference evidence="2 4" key="1">
    <citation type="submission" date="2017-11" db="EMBL/GenBank/DDBJ databases">
        <title>De novo assembly and phasing of dikaryotic genomes from two isolates of Puccinia coronata f. sp. avenae, the causal agent of oat crown rust.</title>
        <authorList>
            <person name="Miller M.E."/>
            <person name="Zhang Y."/>
            <person name="Omidvar V."/>
            <person name="Sperschneider J."/>
            <person name="Schwessinger B."/>
            <person name="Raley C."/>
            <person name="Palmer J.M."/>
            <person name="Garnica D."/>
            <person name="Upadhyaya N."/>
            <person name="Rathjen J."/>
            <person name="Taylor J.M."/>
            <person name="Park R.F."/>
            <person name="Dodds P.N."/>
            <person name="Hirsch C.D."/>
            <person name="Kianian S.F."/>
            <person name="Figueroa M."/>
        </authorList>
    </citation>
    <scope>NUCLEOTIDE SEQUENCE [LARGE SCALE GENOMIC DNA]</scope>
    <source>
        <strain evidence="2">12SD80</strain>
    </source>
</reference>
<dbReference type="EMBL" id="PGCI01000101">
    <property type="protein sequence ID" value="PLW40514.1"/>
    <property type="molecule type" value="Genomic_DNA"/>
</dbReference>
<evidence type="ECO:0000256" key="1">
    <source>
        <dbReference type="SAM" id="SignalP"/>
    </source>
</evidence>
<dbReference type="EMBL" id="PGCI01000855">
    <property type="protein sequence ID" value="PLW13337.1"/>
    <property type="molecule type" value="Genomic_DNA"/>
</dbReference>
<proteinExistence type="predicted"/>
<dbReference type="Proteomes" id="UP000235392">
    <property type="component" value="Unassembled WGS sequence"/>
</dbReference>
<feature type="chain" id="PRO_5014563187" evidence="1">
    <location>
        <begin position="20"/>
        <end position="171"/>
    </location>
</feature>
<organism evidence="2 4">
    <name type="scientific">Puccinia coronata f. sp. avenae</name>
    <dbReference type="NCBI Taxonomy" id="200324"/>
    <lineage>
        <taxon>Eukaryota</taxon>
        <taxon>Fungi</taxon>
        <taxon>Dikarya</taxon>
        <taxon>Basidiomycota</taxon>
        <taxon>Pucciniomycotina</taxon>
        <taxon>Pucciniomycetes</taxon>
        <taxon>Pucciniales</taxon>
        <taxon>Pucciniaceae</taxon>
        <taxon>Puccinia</taxon>
    </lineage>
</organism>
<comment type="caution">
    <text evidence="2">The sequence shown here is derived from an EMBL/GenBank/DDBJ whole genome shotgun (WGS) entry which is preliminary data.</text>
</comment>
<keyword evidence="1" id="KW-0732">Signal</keyword>